<organism evidence="2 3">
    <name type="scientific">Sulfurovum zhangzhouensis</name>
    <dbReference type="NCBI Taxonomy" id="3019067"/>
    <lineage>
        <taxon>Bacteria</taxon>
        <taxon>Pseudomonadati</taxon>
        <taxon>Campylobacterota</taxon>
        <taxon>Epsilonproteobacteria</taxon>
        <taxon>Campylobacterales</taxon>
        <taxon>Sulfurovaceae</taxon>
        <taxon>Sulfurovum</taxon>
    </lineage>
</organism>
<comment type="caution">
    <text evidence="2">The sequence shown here is derived from an EMBL/GenBank/DDBJ whole genome shotgun (WGS) entry which is preliminary data.</text>
</comment>
<accession>A0ABT7QYK6</accession>
<evidence type="ECO:0000256" key="1">
    <source>
        <dbReference type="SAM" id="Phobius"/>
    </source>
</evidence>
<feature type="transmembrane region" description="Helical" evidence="1">
    <location>
        <begin position="6"/>
        <end position="24"/>
    </location>
</feature>
<keyword evidence="1" id="KW-1133">Transmembrane helix</keyword>
<evidence type="ECO:0000313" key="3">
    <source>
        <dbReference type="Proteomes" id="UP001169069"/>
    </source>
</evidence>
<keyword evidence="3" id="KW-1185">Reference proteome</keyword>
<keyword evidence="1" id="KW-0472">Membrane</keyword>
<protein>
    <submittedName>
        <fullName evidence="2">Uncharacterized protein</fullName>
    </submittedName>
</protein>
<dbReference type="EMBL" id="JAQIBD010000002">
    <property type="protein sequence ID" value="MDM5271924.1"/>
    <property type="molecule type" value="Genomic_DNA"/>
</dbReference>
<feature type="transmembrane region" description="Helical" evidence="1">
    <location>
        <begin position="33"/>
        <end position="50"/>
    </location>
</feature>
<dbReference type="Proteomes" id="UP001169069">
    <property type="component" value="Unassembled WGS sequence"/>
</dbReference>
<proteinExistence type="predicted"/>
<keyword evidence="1" id="KW-0812">Transmembrane</keyword>
<name>A0ABT7QYK6_9BACT</name>
<evidence type="ECO:0000313" key="2">
    <source>
        <dbReference type="EMBL" id="MDM5271924.1"/>
    </source>
</evidence>
<sequence length="51" mass="5822">MQISNGLLLLIFFVSITLFFWGSLKALKTQKKIYLLAMIPMGMLIAVMFLI</sequence>
<dbReference type="RefSeq" id="WP_289413649.1">
    <property type="nucleotide sequence ID" value="NZ_JAQIBD010000002.1"/>
</dbReference>
<gene>
    <name evidence="2" type="ORF">PGH07_07015</name>
</gene>
<reference evidence="2" key="1">
    <citation type="submission" date="2023-01" db="EMBL/GenBank/DDBJ databases">
        <title>Sulfurovum sp. zt1-1 genome assembly.</title>
        <authorList>
            <person name="Wang J."/>
        </authorList>
    </citation>
    <scope>NUCLEOTIDE SEQUENCE</scope>
    <source>
        <strain evidence="2">Zt1-1</strain>
    </source>
</reference>